<feature type="transmembrane region" description="Helical" evidence="12">
    <location>
        <begin position="339"/>
        <end position="357"/>
    </location>
</feature>
<feature type="region of interest" description="Disordered" evidence="11">
    <location>
        <begin position="1"/>
        <end position="27"/>
    </location>
</feature>
<evidence type="ECO:0000256" key="5">
    <source>
        <dbReference type="ARBA" id="ARBA00022640"/>
    </source>
</evidence>
<evidence type="ECO:0000256" key="8">
    <source>
        <dbReference type="ARBA" id="ARBA00022946"/>
    </source>
</evidence>
<name>A0AAW1NX42_9CHLO</name>
<feature type="transmembrane region" description="Helical" evidence="12">
    <location>
        <begin position="313"/>
        <end position="333"/>
    </location>
</feature>
<keyword evidence="6" id="KW-0808">Transferase</keyword>
<evidence type="ECO:0000256" key="10">
    <source>
        <dbReference type="ARBA" id="ARBA00023136"/>
    </source>
</evidence>
<dbReference type="GO" id="GO:0009507">
    <property type="term" value="C:chloroplast"/>
    <property type="evidence" value="ECO:0007669"/>
    <property type="project" value="UniProtKB-SubCell"/>
</dbReference>
<organism evidence="13 14">
    <name type="scientific">Symbiochloris irregularis</name>
    <dbReference type="NCBI Taxonomy" id="706552"/>
    <lineage>
        <taxon>Eukaryota</taxon>
        <taxon>Viridiplantae</taxon>
        <taxon>Chlorophyta</taxon>
        <taxon>core chlorophytes</taxon>
        <taxon>Trebouxiophyceae</taxon>
        <taxon>Trebouxiales</taxon>
        <taxon>Trebouxiaceae</taxon>
        <taxon>Symbiochloris</taxon>
    </lineage>
</organism>
<keyword evidence="10 12" id="KW-0472">Membrane</keyword>
<dbReference type="Pfam" id="PF01040">
    <property type="entry name" value="UbiA"/>
    <property type="match status" value="1"/>
</dbReference>
<protein>
    <recommendedName>
        <fullName evidence="15">Homogentisate prenyltransferase</fullName>
    </recommendedName>
</protein>
<feature type="transmembrane region" description="Helical" evidence="12">
    <location>
        <begin position="265"/>
        <end position="286"/>
    </location>
</feature>
<keyword evidence="14" id="KW-1185">Reference proteome</keyword>
<dbReference type="InterPro" id="IPR000537">
    <property type="entry name" value="UbiA_prenyltransferase"/>
</dbReference>
<dbReference type="PANTHER" id="PTHR43009">
    <property type="entry name" value="HOMOGENTISATE SOLANESYLTRANSFERASE, CHLOROPLASTIC"/>
    <property type="match status" value="1"/>
</dbReference>
<dbReference type="InterPro" id="IPR044502">
    <property type="entry name" value="AtHST-like"/>
</dbReference>
<comment type="subcellular location">
    <subcellularLocation>
        <location evidence="1">Membrane</location>
        <topology evidence="1">Multi-pass membrane protein</topology>
    </subcellularLocation>
    <subcellularLocation>
        <location evidence="2">Plastid</location>
        <location evidence="2">Chloroplast</location>
    </subcellularLocation>
</comment>
<comment type="similarity">
    <text evidence="3">Belongs to the UbiA prenyltransferase family.</text>
</comment>
<dbReference type="GO" id="GO:0004659">
    <property type="term" value="F:prenyltransferase activity"/>
    <property type="evidence" value="ECO:0007669"/>
    <property type="project" value="InterPro"/>
</dbReference>
<dbReference type="EMBL" id="JALJOQ010000108">
    <property type="protein sequence ID" value="KAK9797351.1"/>
    <property type="molecule type" value="Genomic_DNA"/>
</dbReference>
<evidence type="ECO:0000256" key="4">
    <source>
        <dbReference type="ARBA" id="ARBA00022528"/>
    </source>
</evidence>
<evidence type="ECO:0000256" key="2">
    <source>
        <dbReference type="ARBA" id="ARBA00004229"/>
    </source>
</evidence>
<evidence type="ECO:0000256" key="9">
    <source>
        <dbReference type="ARBA" id="ARBA00022989"/>
    </source>
</evidence>
<keyword evidence="7 12" id="KW-0812">Transmembrane</keyword>
<evidence type="ECO:0000256" key="6">
    <source>
        <dbReference type="ARBA" id="ARBA00022679"/>
    </source>
</evidence>
<keyword evidence="8" id="KW-0809">Transit peptide</keyword>
<sequence>MLTQHTSTCGKSTGTSSTGARPGRPSCSLTQRHLQRGWFSRTPLHCPHRILSSSQAGCRLCSGKKRQYSASVRASSAAGAADLPAPRENLGDRIGAFRNAFWKFLRPHTIRGTILGSCAVTARVLLECSEYIDWGLAPRAALGVLALLCGNGYIVGINQIYDVDIDTINKPFLPVAAGELRPALAWVLVVGLAAGGLALTAANFGRTITLLYSLGLFLGTVYSVPPFRLKRFAVAAFLIIATVRGFLLNFGVFTAVRAALGAPFVWSPAIIFITCFVTVFATVIAITKDLPDMEGDLKYKIDTFATRLGTKNLARLGTALLVANYVGAVVTALRMPHAFRVPLMVGAHAVLALNIILETRRLESQQHSQLAIRQYYQAIWRLFYIEYCLLPFL</sequence>
<dbReference type="GO" id="GO:0016020">
    <property type="term" value="C:membrane"/>
    <property type="evidence" value="ECO:0007669"/>
    <property type="project" value="UniProtKB-SubCell"/>
</dbReference>
<dbReference type="PANTHER" id="PTHR43009:SF10">
    <property type="entry name" value="HOMOGENTISATE SOLANESYLTRANSFERASE, CHLOROPLASTIC"/>
    <property type="match status" value="1"/>
</dbReference>
<evidence type="ECO:0000313" key="13">
    <source>
        <dbReference type="EMBL" id="KAK9797351.1"/>
    </source>
</evidence>
<keyword evidence="4" id="KW-0150">Chloroplast</keyword>
<evidence type="ECO:0000256" key="3">
    <source>
        <dbReference type="ARBA" id="ARBA00005985"/>
    </source>
</evidence>
<comment type="caution">
    <text evidence="13">The sequence shown here is derived from an EMBL/GenBank/DDBJ whole genome shotgun (WGS) entry which is preliminary data.</text>
</comment>
<reference evidence="13 14" key="1">
    <citation type="journal article" date="2024" name="Nat. Commun.">
        <title>Phylogenomics reveals the evolutionary origins of lichenization in chlorophyte algae.</title>
        <authorList>
            <person name="Puginier C."/>
            <person name="Libourel C."/>
            <person name="Otte J."/>
            <person name="Skaloud P."/>
            <person name="Haon M."/>
            <person name="Grisel S."/>
            <person name="Petersen M."/>
            <person name="Berrin J.G."/>
            <person name="Delaux P.M."/>
            <person name="Dal Grande F."/>
            <person name="Keller J."/>
        </authorList>
    </citation>
    <scope>NUCLEOTIDE SEQUENCE [LARGE SCALE GENOMIC DNA]</scope>
    <source>
        <strain evidence="13 14">SAG 2036</strain>
    </source>
</reference>
<evidence type="ECO:0008006" key="15">
    <source>
        <dbReference type="Google" id="ProtNLM"/>
    </source>
</evidence>
<keyword evidence="5" id="KW-0934">Plastid</keyword>
<accession>A0AAW1NX42</accession>
<feature type="transmembrane region" description="Helical" evidence="12">
    <location>
        <begin position="232"/>
        <end position="253"/>
    </location>
</feature>
<gene>
    <name evidence="13" type="ORF">WJX73_001094</name>
</gene>
<proteinExistence type="inferred from homology"/>
<dbReference type="NCBIfam" id="NF009525">
    <property type="entry name" value="PRK12887.1"/>
    <property type="match status" value="1"/>
</dbReference>
<dbReference type="AlphaFoldDB" id="A0AAW1NX42"/>
<evidence type="ECO:0000256" key="7">
    <source>
        <dbReference type="ARBA" id="ARBA00022692"/>
    </source>
</evidence>
<evidence type="ECO:0000256" key="1">
    <source>
        <dbReference type="ARBA" id="ARBA00004141"/>
    </source>
</evidence>
<feature type="transmembrane region" description="Helical" evidence="12">
    <location>
        <begin position="183"/>
        <end position="202"/>
    </location>
</feature>
<dbReference type="InterPro" id="IPR044878">
    <property type="entry name" value="UbiA_sf"/>
</dbReference>
<feature type="compositionally biased region" description="Low complexity" evidence="11">
    <location>
        <begin position="1"/>
        <end position="19"/>
    </location>
</feature>
<evidence type="ECO:0000256" key="12">
    <source>
        <dbReference type="SAM" id="Phobius"/>
    </source>
</evidence>
<evidence type="ECO:0000256" key="11">
    <source>
        <dbReference type="SAM" id="MobiDB-lite"/>
    </source>
</evidence>
<dbReference type="Gene3D" id="1.10.357.140">
    <property type="entry name" value="UbiA prenyltransferase"/>
    <property type="match status" value="1"/>
</dbReference>
<evidence type="ECO:0000313" key="14">
    <source>
        <dbReference type="Proteomes" id="UP001465755"/>
    </source>
</evidence>
<dbReference type="Proteomes" id="UP001465755">
    <property type="component" value="Unassembled WGS sequence"/>
</dbReference>
<dbReference type="CDD" id="cd13960">
    <property type="entry name" value="PT_UbiA_HPT1"/>
    <property type="match status" value="1"/>
</dbReference>
<keyword evidence="9 12" id="KW-1133">Transmembrane helix</keyword>